<proteinExistence type="predicted"/>
<evidence type="ECO:0000313" key="2">
    <source>
        <dbReference type="EMBL" id="KAJ3429670.1"/>
    </source>
</evidence>
<dbReference type="Proteomes" id="UP001146793">
    <property type="component" value="Unassembled WGS sequence"/>
</dbReference>
<dbReference type="EMBL" id="JANTQA010000057">
    <property type="protein sequence ID" value="KAJ3429670.1"/>
    <property type="molecule type" value="Genomic_DNA"/>
</dbReference>
<evidence type="ECO:0000313" key="3">
    <source>
        <dbReference type="Proteomes" id="UP001146793"/>
    </source>
</evidence>
<gene>
    <name evidence="2" type="ORF">M0812_25028</name>
</gene>
<dbReference type="AlphaFoldDB" id="A0AAV7YNZ9"/>
<protein>
    <submittedName>
        <fullName evidence="2">Uncharacterized protein</fullName>
    </submittedName>
</protein>
<sequence>MTQNHEILGIKLPDARFGNLRNRTTKDLKACSKQEILFIYNVLKKNSNFNYSISKENVIQHLQLVPIKMKLTVHTSFSESSQDELLLQNQNSEDENSEDEKSQEARIAYDQLNNQQLNSLRSLAIYPLFNEIIYLPFPPAEEILNKIQYTNYAGWMIWKQLSTPQLKRIFYEESMTLYMNKKKYKEIPYKFL</sequence>
<name>A0AAV7YNZ9_9EUKA</name>
<organism evidence="2 3">
    <name type="scientific">Anaeramoeba flamelloides</name>
    <dbReference type="NCBI Taxonomy" id="1746091"/>
    <lineage>
        <taxon>Eukaryota</taxon>
        <taxon>Metamonada</taxon>
        <taxon>Anaeramoebidae</taxon>
        <taxon>Anaeramoeba</taxon>
    </lineage>
</organism>
<evidence type="ECO:0000256" key="1">
    <source>
        <dbReference type="SAM" id="MobiDB-lite"/>
    </source>
</evidence>
<reference evidence="2" key="1">
    <citation type="submission" date="2022-08" db="EMBL/GenBank/DDBJ databases">
        <title>Novel sulphate-reducing endosymbionts in the free-living metamonad Anaeramoeba.</title>
        <authorList>
            <person name="Jerlstrom-Hultqvist J."/>
            <person name="Cepicka I."/>
            <person name="Gallot-Lavallee L."/>
            <person name="Salas-Leiva D."/>
            <person name="Curtis B.A."/>
            <person name="Zahonova K."/>
            <person name="Pipaliya S."/>
            <person name="Dacks J."/>
            <person name="Roger A.J."/>
        </authorList>
    </citation>
    <scope>NUCLEOTIDE SEQUENCE</scope>
    <source>
        <strain evidence="2">Busselton2</strain>
    </source>
</reference>
<accession>A0AAV7YNZ9</accession>
<comment type="caution">
    <text evidence="2">The sequence shown here is derived from an EMBL/GenBank/DDBJ whole genome shotgun (WGS) entry which is preliminary data.</text>
</comment>
<feature type="region of interest" description="Disordered" evidence="1">
    <location>
        <begin position="84"/>
        <end position="103"/>
    </location>
</feature>